<dbReference type="Proteomes" id="UP000050761">
    <property type="component" value="Unassembled WGS sequence"/>
</dbReference>
<keyword evidence="1" id="KW-1133">Transmembrane helix</keyword>
<keyword evidence="1" id="KW-0812">Transmembrane</keyword>
<dbReference type="EMBL" id="UZAH01002247">
    <property type="protein sequence ID" value="VDO21450.1"/>
    <property type="molecule type" value="Genomic_DNA"/>
</dbReference>
<feature type="transmembrane region" description="Helical" evidence="1">
    <location>
        <begin position="34"/>
        <end position="53"/>
    </location>
</feature>
<dbReference type="WBParaSite" id="HPBE_0000180501-mRNA-1">
    <property type="protein sequence ID" value="HPBE_0000180501-mRNA-1"/>
    <property type="gene ID" value="HPBE_0000180501"/>
</dbReference>
<accession>A0A3P7THF3</accession>
<dbReference type="AlphaFoldDB" id="A0A183F6L3"/>
<feature type="transmembrane region" description="Helical" evidence="1">
    <location>
        <begin position="92"/>
        <end position="109"/>
    </location>
</feature>
<dbReference type="InterPro" id="IPR008574">
    <property type="entry name" value="Nematodes_ZYG-11_interact"/>
</dbReference>
<feature type="transmembrane region" description="Helical" evidence="1">
    <location>
        <begin position="65"/>
        <end position="86"/>
    </location>
</feature>
<evidence type="ECO:0000313" key="3">
    <source>
        <dbReference type="Proteomes" id="UP000050761"/>
    </source>
</evidence>
<reference evidence="2 3" key="1">
    <citation type="submission" date="2018-11" db="EMBL/GenBank/DDBJ databases">
        <authorList>
            <consortium name="Pathogen Informatics"/>
        </authorList>
    </citation>
    <scope>NUCLEOTIDE SEQUENCE [LARGE SCALE GENOMIC DNA]</scope>
</reference>
<dbReference type="PANTHER" id="PTHR31176">
    <property type="entry name" value="MFS DOMAIN-CONTAINING PROTEIN-RELATED"/>
    <property type="match status" value="1"/>
</dbReference>
<feature type="transmembrane region" description="Helical" evidence="1">
    <location>
        <begin position="12"/>
        <end position="28"/>
    </location>
</feature>
<sequence>MNFESDNGIRRMMLIMSFVQGILAGYTINQRYLFAQPLAFVTPVAVSFGYAAVVQRAKGDRYMILASSLGAALIMNLLLGLMAGALSTSYEYLALGYVAISGVVMQLVFHNAHWVCEAVI</sequence>
<evidence type="ECO:0000256" key="1">
    <source>
        <dbReference type="SAM" id="Phobius"/>
    </source>
</evidence>
<evidence type="ECO:0000313" key="4">
    <source>
        <dbReference type="WBParaSite" id="HPBE_0000180501-mRNA-1"/>
    </source>
</evidence>
<dbReference type="Pfam" id="PF05884">
    <property type="entry name" value="ZYG-11_interact"/>
    <property type="match status" value="1"/>
</dbReference>
<protein>
    <submittedName>
        <fullName evidence="4">MFS domain-containing protein</fullName>
    </submittedName>
</protein>
<dbReference type="OrthoDB" id="5863341at2759"/>
<dbReference type="PANTHER" id="PTHR31176:SF1">
    <property type="entry name" value="MFS DOMAIN-CONTAINING PROTEIN-RELATED"/>
    <property type="match status" value="1"/>
</dbReference>
<accession>A0A183F6L3</accession>
<organism evidence="3 4">
    <name type="scientific">Heligmosomoides polygyrus</name>
    <name type="common">Parasitic roundworm</name>
    <dbReference type="NCBI Taxonomy" id="6339"/>
    <lineage>
        <taxon>Eukaryota</taxon>
        <taxon>Metazoa</taxon>
        <taxon>Ecdysozoa</taxon>
        <taxon>Nematoda</taxon>
        <taxon>Chromadorea</taxon>
        <taxon>Rhabditida</taxon>
        <taxon>Rhabditina</taxon>
        <taxon>Rhabditomorpha</taxon>
        <taxon>Strongyloidea</taxon>
        <taxon>Heligmosomidae</taxon>
        <taxon>Heligmosomoides</taxon>
    </lineage>
</organism>
<keyword evidence="3" id="KW-1185">Reference proteome</keyword>
<name>A0A183F6L3_HELPZ</name>
<keyword evidence="1" id="KW-0472">Membrane</keyword>
<gene>
    <name evidence="2" type="ORF">HPBE_LOCUS1806</name>
</gene>
<reference evidence="4" key="2">
    <citation type="submission" date="2019-09" db="UniProtKB">
        <authorList>
            <consortium name="WormBaseParasite"/>
        </authorList>
    </citation>
    <scope>IDENTIFICATION</scope>
</reference>
<proteinExistence type="predicted"/>
<evidence type="ECO:0000313" key="2">
    <source>
        <dbReference type="EMBL" id="VDO21450.1"/>
    </source>
</evidence>